<evidence type="ECO:0000256" key="1">
    <source>
        <dbReference type="SAM" id="MobiDB-lite"/>
    </source>
</evidence>
<name>A0AAN6LZL4_9PLEO</name>
<feature type="region of interest" description="Disordered" evidence="1">
    <location>
        <begin position="175"/>
        <end position="213"/>
    </location>
</feature>
<dbReference type="AlphaFoldDB" id="A0AAN6LZL4"/>
<evidence type="ECO:0000313" key="3">
    <source>
        <dbReference type="Proteomes" id="UP001280581"/>
    </source>
</evidence>
<accession>A0AAN6LZL4</accession>
<feature type="region of interest" description="Disordered" evidence="1">
    <location>
        <begin position="1"/>
        <end position="69"/>
    </location>
</feature>
<evidence type="ECO:0000313" key="2">
    <source>
        <dbReference type="EMBL" id="KAK3208254.1"/>
    </source>
</evidence>
<organism evidence="2 3">
    <name type="scientific">Pseudopithomyces chartarum</name>
    <dbReference type="NCBI Taxonomy" id="1892770"/>
    <lineage>
        <taxon>Eukaryota</taxon>
        <taxon>Fungi</taxon>
        <taxon>Dikarya</taxon>
        <taxon>Ascomycota</taxon>
        <taxon>Pezizomycotina</taxon>
        <taxon>Dothideomycetes</taxon>
        <taxon>Pleosporomycetidae</taxon>
        <taxon>Pleosporales</taxon>
        <taxon>Massarineae</taxon>
        <taxon>Didymosphaeriaceae</taxon>
        <taxon>Pseudopithomyces</taxon>
    </lineage>
</organism>
<proteinExistence type="predicted"/>
<protein>
    <submittedName>
        <fullName evidence="2">Uncharacterized protein</fullName>
    </submittedName>
</protein>
<reference evidence="2 3" key="1">
    <citation type="submission" date="2021-02" db="EMBL/GenBank/DDBJ databases">
        <title>Genome assembly of Pseudopithomyces chartarum.</title>
        <authorList>
            <person name="Jauregui R."/>
            <person name="Singh J."/>
            <person name="Voisey C."/>
        </authorList>
    </citation>
    <scope>NUCLEOTIDE SEQUENCE [LARGE SCALE GENOMIC DNA]</scope>
    <source>
        <strain evidence="2 3">AGR01</strain>
    </source>
</reference>
<dbReference type="Proteomes" id="UP001280581">
    <property type="component" value="Unassembled WGS sequence"/>
</dbReference>
<keyword evidence="3" id="KW-1185">Reference proteome</keyword>
<feature type="compositionally biased region" description="Basic and acidic residues" evidence="1">
    <location>
        <begin position="186"/>
        <end position="213"/>
    </location>
</feature>
<gene>
    <name evidence="2" type="ORF">GRF29_77g136985</name>
</gene>
<feature type="compositionally biased region" description="Polar residues" evidence="1">
    <location>
        <begin position="1"/>
        <end position="13"/>
    </location>
</feature>
<comment type="caution">
    <text evidence="2">The sequence shown here is derived from an EMBL/GenBank/DDBJ whole genome shotgun (WGS) entry which is preliminary data.</text>
</comment>
<sequence>MRARTLSPTQPKQQSDRRDSAHPLAGDALDAATSPTFQSHPEPALIPQPPSPQDSLPPSPADTTVCPTPTTHPYQTLNIHTPCLACQRRRSTLLERLEAEKGAVRFEDWRWKVSDACTHLPPARAAPHVTPLGPSLAQALTTTLPNESRPHHHRAPPHPQIVALPPAQARIPTLEISPAHTAFPRRNADSRIRGVPREEAHRAPDLRGRRLRR</sequence>
<dbReference type="EMBL" id="WVTA01000007">
    <property type="protein sequence ID" value="KAK3208254.1"/>
    <property type="molecule type" value="Genomic_DNA"/>
</dbReference>
<feature type="compositionally biased region" description="Pro residues" evidence="1">
    <location>
        <begin position="44"/>
        <end position="60"/>
    </location>
</feature>